<accession>A0AA39QBV7</accession>
<reference evidence="3" key="1">
    <citation type="submission" date="2023-06" db="EMBL/GenBank/DDBJ databases">
        <authorList>
            <consortium name="Lawrence Berkeley National Laboratory"/>
            <person name="Ahrendt S."/>
            <person name="Sahu N."/>
            <person name="Indic B."/>
            <person name="Wong-Bajracharya J."/>
            <person name="Merenyi Z."/>
            <person name="Ke H.-M."/>
            <person name="Monk M."/>
            <person name="Kocsube S."/>
            <person name="Drula E."/>
            <person name="Lipzen A."/>
            <person name="Balint B."/>
            <person name="Henrissat B."/>
            <person name="Andreopoulos B."/>
            <person name="Martin F.M."/>
            <person name="Harder C.B."/>
            <person name="Rigling D."/>
            <person name="Ford K.L."/>
            <person name="Foster G.D."/>
            <person name="Pangilinan J."/>
            <person name="Papanicolaou A."/>
            <person name="Barry K."/>
            <person name="LaButti K."/>
            <person name="Viragh M."/>
            <person name="Koriabine M."/>
            <person name="Yan M."/>
            <person name="Riley R."/>
            <person name="Champramary S."/>
            <person name="Plett K.L."/>
            <person name="Tsai I.J."/>
            <person name="Slot J."/>
            <person name="Sipos G."/>
            <person name="Plett J."/>
            <person name="Nagy L.G."/>
            <person name="Grigoriev I.V."/>
        </authorList>
    </citation>
    <scope>NUCLEOTIDE SEQUENCE</scope>
    <source>
        <strain evidence="3">HWK02</strain>
    </source>
</reference>
<feature type="transmembrane region" description="Helical" evidence="1">
    <location>
        <begin position="120"/>
        <end position="139"/>
    </location>
</feature>
<feature type="transmembrane region" description="Helical" evidence="1">
    <location>
        <begin position="45"/>
        <end position="65"/>
    </location>
</feature>
<dbReference type="Proteomes" id="UP001175228">
    <property type="component" value="Unassembled WGS sequence"/>
</dbReference>
<keyword evidence="1" id="KW-0812">Transmembrane</keyword>
<evidence type="ECO:0000259" key="2">
    <source>
        <dbReference type="Pfam" id="PF20151"/>
    </source>
</evidence>
<feature type="transmembrane region" description="Helical" evidence="1">
    <location>
        <begin position="71"/>
        <end position="91"/>
    </location>
</feature>
<keyword evidence="4" id="KW-1185">Reference proteome</keyword>
<proteinExistence type="predicted"/>
<name>A0AA39QBV7_9AGAR</name>
<keyword evidence="1" id="KW-1133">Transmembrane helix</keyword>
<feature type="domain" description="DUF6533" evidence="2">
    <location>
        <begin position="18"/>
        <end position="58"/>
    </location>
</feature>
<dbReference type="Pfam" id="PF20151">
    <property type="entry name" value="DUF6533"/>
    <property type="match status" value="1"/>
</dbReference>
<feature type="non-terminal residue" evidence="3">
    <location>
        <position position="1"/>
    </location>
</feature>
<evidence type="ECO:0000256" key="1">
    <source>
        <dbReference type="SAM" id="Phobius"/>
    </source>
</evidence>
<dbReference type="InterPro" id="IPR045340">
    <property type="entry name" value="DUF6533"/>
</dbReference>
<dbReference type="AlphaFoldDB" id="A0AA39QBV7"/>
<sequence>MATEAAATHFLQLRIQYSSIALLCYDYALTFPTEVKYMWCPKFKLTTALYICCRYALIVNVLYPLAIANKLGARVLPFFCRLWFTLLIRSFSKFYFRRRNDTAVTFTAHTYVICARSKIILSYLVTIGLVCVITDIMHLPGLRCVGSSS</sequence>
<gene>
    <name evidence="3" type="ORF">EDD18DRAFT_1376704</name>
</gene>
<evidence type="ECO:0000313" key="4">
    <source>
        <dbReference type="Proteomes" id="UP001175228"/>
    </source>
</evidence>
<evidence type="ECO:0000313" key="3">
    <source>
        <dbReference type="EMBL" id="KAK0499026.1"/>
    </source>
</evidence>
<dbReference type="EMBL" id="JAUEPU010000010">
    <property type="protein sequence ID" value="KAK0499026.1"/>
    <property type="molecule type" value="Genomic_DNA"/>
</dbReference>
<protein>
    <recommendedName>
        <fullName evidence="2">DUF6533 domain-containing protein</fullName>
    </recommendedName>
</protein>
<keyword evidence="1" id="KW-0472">Membrane</keyword>
<comment type="caution">
    <text evidence="3">The sequence shown here is derived from an EMBL/GenBank/DDBJ whole genome shotgun (WGS) entry which is preliminary data.</text>
</comment>
<organism evidence="3 4">
    <name type="scientific">Armillaria luteobubalina</name>
    <dbReference type="NCBI Taxonomy" id="153913"/>
    <lineage>
        <taxon>Eukaryota</taxon>
        <taxon>Fungi</taxon>
        <taxon>Dikarya</taxon>
        <taxon>Basidiomycota</taxon>
        <taxon>Agaricomycotina</taxon>
        <taxon>Agaricomycetes</taxon>
        <taxon>Agaricomycetidae</taxon>
        <taxon>Agaricales</taxon>
        <taxon>Marasmiineae</taxon>
        <taxon>Physalacriaceae</taxon>
        <taxon>Armillaria</taxon>
    </lineage>
</organism>